<reference evidence="1 2" key="1">
    <citation type="submission" date="2023-11" db="EMBL/GenBank/DDBJ databases">
        <title>30 novel species of actinomycetes from the DSMZ collection.</title>
        <authorList>
            <person name="Nouioui I."/>
        </authorList>
    </citation>
    <scope>NUCLEOTIDE SEQUENCE [LARGE SCALE GENOMIC DNA]</scope>
    <source>
        <strain evidence="1 2">DSM 41524</strain>
    </source>
</reference>
<keyword evidence="2" id="KW-1185">Reference proteome</keyword>
<organism evidence="1 2">
    <name type="scientific">Streptomyces asiaticus subsp. ignotus</name>
    <dbReference type="NCBI Taxonomy" id="3098222"/>
    <lineage>
        <taxon>Bacteria</taxon>
        <taxon>Bacillati</taxon>
        <taxon>Actinomycetota</taxon>
        <taxon>Actinomycetes</taxon>
        <taxon>Kitasatosporales</taxon>
        <taxon>Streptomycetaceae</taxon>
        <taxon>Streptomyces</taxon>
        <taxon>Streptomyces violaceusniger group</taxon>
    </lineage>
</organism>
<comment type="caution">
    <text evidence="1">The sequence shown here is derived from an EMBL/GenBank/DDBJ whole genome shotgun (WGS) entry which is preliminary data.</text>
</comment>
<evidence type="ECO:0000313" key="2">
    <source>
        <dbReference type="Proteomes" id="UP001354709"/>
    </source>
</evidence>
<evidence type="ECO:0008006" key="3">
    <source>
        <dbReference type="Google" id="ProtNLM"/>
    </source>
</evidence>
<proteinExistence type="predicted"/>
<dbReference type="Proteomes" id="UP001354709">
    <property type="component" value="Unassembled WGS sequence"/>
</dbReference>
<accession>A0ABU7Q9I2</accession>
<gene>
    <name evidence="1" type="ORF">V2J94_40395</name>
</gene>
<sequence length="86" mass="9819">MNWIESEFAALRCFALNGTDHQTHDEQNAAIAAPIRWYNARAEPKNRFAPESPIRQWTEYPAKAARQSPATAMFAGWTWVRRAVTA</sequence>
<dbReference type="RefSeq" id="WP_330815063.1">
    <property type="nucleotide sequence ID" value="NZ_JAZBJO010000043.1"/>
</dbReference>
<name>A0ABU7Q9I2_9ACTN</name>
<protein>
    <recommendedName>
        <fullName evidence="3">Transposase</fullName>
    </recommendedName>
</protein>
<evidence type="ECO:0000313" key="1">
    <source>
        <dbReference type="EMBL" id="MEE4598050.1"/>
    </source>
</evidence>
<dbReference type="EMBL" id="JAZBJO010000043">
    <property type="protein sequence ID" value="MEE4598050.1"/>
    <property type="molecule type" value="Genomic_DNA"/>
</dbReference>